<dbReference type="RefSeq" id="WP_124491969.1">
    <property type="nucleotide sequence ID" value="NZ_QTOI01000115.1"/>
</dbReference>
<dbReference type="PRINTS" id="PR00039">
    <property type="entry name" value="HTHLYSR"/>
</dbReference>
<keyword evidence="4" id="KW-0804">Transcription</keyword>
<dbReference type="InterPro" id="IPR005119">
    <property type="entry name" value="LysR_subst-bd"/>
</dbReference>
<dbReference type="Gene3D" id="1.10.10.10">
    <property type="entry name" value="Winged helix-like DNA-binding domain superfamily/Winged helix DNA-binding domain"/>
    <property type="match status" value="1"/>
</dbReference>
<evidence type="ECO:0000256" key="1">
    <source>
        <dbReference type="ARBA" id="ARBA00009437"/>
    </source>
</evidence>
<keyword evidence="7" id="KW-1185">Reference proteome</keyword>
<reference evidence="6 7" key="1">
    <citation type="submission" date="2018-08" db="EMBL/GenBank/DDBJ databases">
        <title>Comparative analysis of Burkholderia isolates from Puerto Rico.</title>
        <authorList>
            <person name="Hall C."/>
            <person name="Sahl J."/>
            <person name="Wagner D."/>
        </authorList>
    </citation>
    <scope>NUCLEOTIDE SEQUENCE [LARGE SCALE GENOMIC DNA]</scope>
    <source>
        <strain evidence="6 7">Bp8966</strain>
    </source>
</reference>
<dbReference type="EMBL" id="QTPM01000116">
    <property type="protein sequence ID" value="RQY77725.1"/>
    <property type="molecule type" value="Genomic_DNA"/>
</dbReference>
<comment type="caution">
    <text evidence="6">The sequence shown here is derived from an EMBL/GenBank/DDBJ whole genome shotgun (WGS) entry which is preliminary data.</text>
</comment>
<evidence type="ECO:0000313" key="7">
    <source>
        <dbReference type="Proteomes" id="UP000281098"/>
    </source>
</evidence>
<dbReference type="InterPro" id="IPR036388">
    <property type="entry name" value="WH-like_DNA-bd_sf"/>
</dbReference>
<dbReference type="SUPFAM" id="SSF53850">
    <property type="entry name" value="Periplasmic binding protein-like II"/>
    <property type="match status" value="1"/>
</dbReference>
<dbReference type="Pfam" id="PF03466">
    <property type="entry name" value="LysR_substrate"/>
    <property type="match status" value="1"/>
</dbReference>
<evidence type="ECO:0000256" key="4">
    <source>
        <dbReference type="ARBA" id="ARBA00023163"/>
    </source>
</evidence>
<proteinExistence type="inferred from homology"/>
<evidence type="ECO:0000256" key="3">
    <source>
        <dbReference type="ARBA" id="ARBA00023125"/>
    </source>
</evidence>
<dbReference type="PROSITE" id="PS50931">
    <property type="entry name" value="HTH_LYSR"/>
    <property type="match status" value="1"/>
</dbReference>
<comment type="similarity">
    <text evidence="1">Belongs to the LysR transcriptional regulatory family.</text>
</comment>
<feature type="domain" description="HTH lysR-type" evidence="5">
    <location>
        <begin position="3"/>
        <end position="60"/>
    </location>
</feature>
<accession>A0ABX9YC34</accession>
<gene>
    <name evidence="6" type="ORF">DF017_36665</name>
</gene>
<dbReference type="PANTHER" id="PTHR30427">
    <property type="entry name" value="TRANSCRIPTIONAL ACTIVATOR PROTEIN LYSR"/>
    <property type="match status" value="1"/>
</dbReference>
<dbReference type="SUPFAM" id="SSF46785">
    <property type="entry name" value="Winged helix' DNA-binding domain"/>
    <property type="match status" value="1"/>
</dbReference>
<evidence type="ECO:0000313" key="6">
    <source>
        <dbReference type="EMBL" id="RQY77725.1"/>
    </source>
</evidence>
<dbReference type="InterPro" id="IPR000847">
    <property type="entry name" value="LysR_HTH_N"/>
</dbReference>
<keyword evidence="2" id="KW-0805">Transcription regulation</keyword>
<sequence>MKMTLRQLEAFRAVMMMGTTSQAADALGLTQPAISRLIGNLETAVGFCLFRRMAGRLRPTPAAQLFFQAIKEDLPGLARLPDRIDVIRQSIPEFSIACLPDMTTSLLPAVLAEFSITHPSVLIRIDAVSTQDALHRLQAYKAAVAFCTSHAPTDGIVLEPLLQASAFCVMPLTHPLAKRDVICVKELRNERIVGPLPPMLSQYECDAKQSFQHTPTITSDCVHIRSAMVAAGLGIAVVDTFAARRLGDEGNVAVRPFDESIVYDYVLALPDSDRAPSLLGAFRQSVTRALRPHSKSGGLRYAGAPLASEWATQNES</sequence>
<keyword evidence="3" id="KW-0238">DNA-binding</keyword>
<dbReference type="PANTHER" id="PTHR30427:SF1">
    <property type="entry name" value="TRANSCRIPTIONAL ACTIVATOR PROTEIN LYSR"/>
    <property type="match status" value="1"/>
</dbReference>
<dbReference type="Pfam" id="PF00126">
    <property type="entry name" value="HTH_1"/>
    <property type="match status" value="1"/>
</dbReference>
<protein>
    <submittedName>
        <fullName evidence="6">LysR family transcriptional regulator</fullName>
    </submittedName>
</protein>
<dbReference type="Proteomes" id="UP000281098">
    <property type="component" value="Unassembled WGS sequence"/>
</dbReference>
<evidence type="ECO:0000259" key="5">
    <source>
        <dbReference type="PROSITE" id="PS50931"/>
    </source>
</evidence>
<organism evidence="6 7">
    <name type="scientific">Burkholderia stagnalis</name>
    <dbReference type="NCBI Taxonomy" id="1503054"/>
    <lineage>
        <taxon>Bacteria</taxon>
        <taxon>Pseudomonadati</taxon>
        <taxon>Pseudomonadota</taxon>
        <taxon>Betaproteobacteria</taxon>
        <taxon>Burkholderiales</taxon>
        <taxon>Burkholderiaceae</taxon>
        <taxon>Burkholderia</taxon>
        <taxon>Burkholderia cepacia complex</taxon>
    </lineage>
</organism>
<evidence type="ECO:0000256" key="2">
    <source>
        <dbReference type="ARBA" id="ARBA00023015"/>
    </source>
</evidence>
<dbReference type="Gene3D" id="3.40.190.10">
    <property type="entry name" value="Periplasmic binding protein-like II"/>
    <property type="match status" value="2"/>
</dbReference>
<dbReference type="InterPro" id="IPR036390">
    <property type="entry name" value="WH_DNA-bd_sf"/>
</dbReference>
<name>A0ABX9YC34_9BURK</name>